<feature type="signal peptide" evidence="1">
    <location>
        <begin position="1"/>
        <end position="23"/>
    </location>
</feature>
<sequence length="191" mass="20031">MRKMIAWTLVGGLTLGGAIPAAATDTVPGAKEAWRMLFGTRTSVAEVSTTIPLSQSDRDIVQSIGPTQQYYGAIAYSPDEGLLSEATVAAANHHSVEIARALALADCNGKRREGTAACAVAADILPKRYRAGRALQLSMGATAGFDAEYRKAKGSRSFAISAQSGLWGWGPDDTAALQACNAQDCKVVVRD</sequence>
<dbReference type="RefSeq" id="WP_083571850.1">
    <property type="nucleotide sequence ID" value="NZ_CYRX01000008.1"/>
</dbReference>
<feature type="chain" id="PRO_5006061997" description="5-aminolevulic acid synthase" evidence="1">
    <location>
        <begin position="24"/>
        <end position="191"/>
    </location>
</feature>
<dbReference type="eggNOG" id="ENOG5032TSU">
    <property type="taxonomic scope" value="Bacteria"/>
</dbReference>
<evidence type="ECO:0000313" key="3">
    <source>
        <dbReference type="Proteomes" id="UP000051298"/>
    </source>
</evidence>
<reference evidence="2 3" key="1">
    <citation type="submission" date="2015-09" db="EMBL/GenBank/DDBJ databases">
        <authorList>
            <consortium name="Swine Surveillance"/>
        </authorList>
    </citation>
    <scope>NUCLEOTIDE SEQUENCE [LARGE SCALE GENOMIC DNA]</scope>
    <source>
        <strain evidence="2 3">CECT 5294</strain>
    </source>
</reference>
<dbReference type="Proteomes" id="UP000051298">
    <property type="component" value="Unassembled WGS sequence"/>
</dbReference>
<keyword evidence="1" id="KW-0732">Signal</keyword>
<protein>
    <recommendedName>
        <fullName evidence="4">5-aminolevulic acid synthase</fullName>
    </recommendedName>
</protein>
<evidence type="ECO:0008006" key="4">
    <source>
        <dbReference type="Google" id="ProtNLM"/>
    </source>
</evidence>
<evidence type="ECO:0000256" key="1">
    <source>
        <dbReference type="SAM" id="SignalP"/>
    </source>
</evidence>
<dbReference type="AlphaFoldDB" id="A0A0P1EW36"/>
<name>A0A0P1EW36_9RHOB</name>
<proteinExistence type="predicted"/>
<evidence type="ECO:0000313" key="2">
    <source>
        <dbReference type="EMBL" id="CUH58998.1"/>
    </source>
</evidence>
<dbReference type="EMBL" id="CYRX01000008">
    <property type="protein sequence ID" value="CUH58998.1"/>
    <property type="molecule type" value="Genomic_DNA"/>
</dbReference>
<gene>
    <name evidence="2" type="ORF">THS5294_00278</name>
</gene>
<accession>A0A0P1EW36</accession>
<dbReference type="STRING" id="266809.PM03_10155"/>
<organism evidence="2 3">
    <name type="scientific">Thalassobacter stenotrophicus</name>
    <dbReference type="NCBI Taxonomy" id="266809"/>
    <lineage>
        <taxon>Bacteria</taxon>
        <taxon>Pseudomonadati</taxon>
        <taxon>Pseudomonadota</taxon>
        <taxon>Alphaproteobacteria</taxon>
        <taxon>Rhodobacterales</taxon>
        <taxon>Roseobacteraceae</taxon>
        <taxon>Thalassobacter</taxon>
    </lineage>
</organism>